<evidence type="ECO:0000313" key="1">
    <source>
        <dbReference type="EMBL" id="AQS88287.1"/>
    </source>
</evidence>
<sequence>MIRRAQEYLRLIIRREHWWAEAWSAIALLTFGLVSLRRTHDALHATPSTHSFFILMPNGLWQCLLILGGAYQLAALSFETRWWRWWRGSAAALAAFFSAWVAVSQVIYTFGFNPIVLYVVAWCGVNLFALSRAFGGLR</sequence>
<accession>A0A1U9KRB1</accession>
<dbReference type="OrthoDB" id="7283629at2"/>
<dbReference type="EMBL" id="CP014691">
    <property type="protein sequence ID" value="AQS88287.1"/>
    <property type="molecule type" value="Genomic_DNA"/>
</dbReference>
<gene>
    <name evidence="1" type="ORF">A0U93_10405</name>
</gene>
<protein>
    <submittedName>
        <fullName evidence="1">Uncharacterized protein</fullName>
    </submittedName>
</protein>
<keyword evidence="2" id="KW-1185">Reference proteome</keyword>
<dbReference type="KEGG" id="nch:A0U93_10405"/>
<dbReference type="RefSeq" id="WP_077807308.1">
    <property type="nucleotide sequence ID" value="NZ_CP014691.1"/>
</dbReference>
<evidence type="ECO:0000313" key="2">
    <source>
        <dbReference type="Proteomes" id="UP000188604"/>
    </source>
</evidence>
<dbReference type="Proteomes" id="UP000188604">
    <property type="component" value="Chromosome"/>
</dbReference>
<dbReference type="STRING" id="320497.A0U93_10405"/>
<proteinExistence type="predicted"/>
<organism evidence="1 2">
    <name type="scientific">Neoasaia chiangmaiensis</name>
    <dbReference type="NCBI Taxonomy" id="320497"/>
    <lineage>
        <taxon>Bacteria</taxon>
        <taxon>Pseudomonadati</taxon>
        <taxon>Pseudomonadota</taxon>
        <taxon>Alphaproteobacteria</taxon>
        <taxon>Acetobacterales</taxon>
        <taxon>Acetobacteraceae</taxon>
        <taxon>Neoasaia</taxon>
    </lineage>
</organism>
<name>A0A1U9KRB1_9PROT</name>
<reference evidence="1 2" key="1">
    <citation type="submission" date="2016-03" db="EMBL/GenBank/DDBJ databases">
        <title>Acetic acid bacteria sequencing.</title>
        <authorList>
            <person name="Brandt J."/>
            <person name="Jakob F."/>
            <person name="Vogel R.F."/>
        </authorList>
    </citation>
    <scope>NUCLEOTIDE SEQUENCE [LARGE SCALE GENOMIC DNA]</scope>
    <source>
        <strain evidence="1 2">NBRC 101099</strain>
    </source>
</reference>
<dbReference type="AlphaFoldDB" id="A0A1U9KRB1"/>